<dbReference type="Pfam" id="PF06961">
    <property type="entry name" value="DUF1294"/>
    <property type="match status" value="1"/>
</dbReference>
<evidence type="ECO:0000256" key="1">
    <source>
        <dbReference type="SAM" id="Phobius"/>
    </source>
</evidence>
<comment type="caution">
    <text evidence="2">The sequence shown here is derived from an EMBL/GenBank/DDBJ whole genome shotgun (WGS) entry which is preliminary data.</text>
</comment>
<keyword evidence="1" id="KW-0812">Transmembrane</keyword>
<reference evidence="2 3" key="1">
    <citation type="submission" date="2019-06" db="EMBL/GenBank/DDBJ databases">
        <title>Sorghum-associated microbial communities from plants grown in Nebraska, USA.</title>
        <authorList>
            <person name="Schachtman D."/>
        </authorList>
    </citation>
    <scope>NUCLEOTIDE SEQUENCE [LARGE SCALE GENOMIC DNA]</scope>
    <source>
        <strain evidence="2 3">2482</strain>
    </source>
</reference>
<feature type="transmembrane region" description="Helical" evidence="1">
    <location>
        <begin position="36"/>
        <end position="56"/>
    </location>
</feature>
<feature type="transmembrane region" description="Helical" evidence="1">
    <location>
        <begin position="68"/>
        <end position="85"/>
    </location>
</feature>
<keyword evidence="3" id="KW-1185">Reference proteome</keyword>
<dbReference type="AlphaFoldDB" id="A0A561DGY3"/>
<gene>
    <name evidence="2" type="ORF">FB550_104168</name>
</gene>
<accession>A0A561DGY3</accession>
<dbReference type="InterPro" id="IPR010718">
    <property type="entry name" value="DUF1294"/>
</dbReference>
<name>A0A561DGY3_9BACI</name>
<evidence type="ECO:0000313" key="3">
    <source>
        <dbReference type="Proteomes" id="UP000319671"/>
    </source>
</evidence>
<evidence type="ECO:0000313" key="2">
    <source>
        <dbReference type="EMBL" id="TWE02620.1"/>
    </source>
</evidence>
<keyword evidence="1" id="KW-0472">Membrane</keyword>
<sequence>MILFFIAVLVMNLVGLLIMGEDKKRAKNHQYRISERTLWLVAIFGGAMGTTAGMQAFRHKTKHTSFKLGFPILAILEFIIFLKILI</sequence>
<dbReference type="RefSeq" id="WP_144564430.1">
    <property type="nucleotide sequence ID" value="NZ_VIVN01000004.1"/>
</dbReference>
<dbReference type="EMBL" id="VIVN01000004">
    <property type="protein sequence ID" value="TWE02620.1"/>
    <property type="molecule type" value="Genomic_DNA"/>
</dbReference>
<organism evidence="2 3">
    <name type="scientific">Neobacillus bataviensis</name>
    <dbReference type="NCBI Taxonomy" id="220685"/>
    <lineage>
        <taxon>Bacteria</taxon>
        <taxon>Bacillati</taxon>
        <taxon>Bacillota</taxon>
        <taxon>Bacilli</taxon>
        <taxon>Bacillales</taxon>
        <taxon>Bacillaceae</taxon>
        <taxon>Neobacillus</taxon>
    </lineage>
</organism>
<dbReference type="Proteomes" id="UP000319671">
    <property type="component" value="Unassembled WGS sequence"/>
</dbReference>
<keyword evidence="1" id="KW-1133">Transmembrane helix</keyword>
<proteinExistence type="predicted"/>
<protein>
    <submittedName>
        <fullName evidence="2">Uncharacterized membrane protein YsdA (DUF1294 family)</fullName>
    </submittedName>
</protein>